<evidence type="ECO:0000313" key="3">
    <source>
        <dbReference type="Proteomes" id="UP000306378"/>
    </source>
</evidence>
<feature type="region of interest" description="Disordered" evidence="1">
    <location>
        <begin position="112"/>
        <end position="135"/>
    </location>
</feature>
<evidence type="ECO:0000313" key="2">
    <source>
        <dbReference type="EMBL" id="TLF71914.1"/>
    </source>
</evidence>
<dbReference type="Proteomes" id="UP000306378">
    <property type="component" value="Unassembled WGS sequence"/>
</dbReference>
<evidence type="ECO:0000256" key="1">
    <source>
        <dbReference type="SAM" id="MobiDB-lite"/>
    </source>
</evidence>
<proteinExistence type="predicted"/>
<dbReference type="InterPro" id="IPR046229">
    <property type="entry name" value="TnpC-like"/>
</dbReference>
<organism evidence="2 3">
    <name type="scientific">Nocardia cyriacigeorgica</name>
    <dbReference type="NCBI Taxonomy" id="135487"/>
    <lineage>
        <taxon>Bacteria</taxon>
        <taxon>Bacillati</taxon>
        <taxon>Actinomycetota</taxon>
        <taxon>Actinomycetes</taxon>
        <taxon>Mycobacteriales</taxon>
        <taxon>Nocardiaceae</taxon>
        <taxon>Nocardia</taxon>
    </lineage>
</organism>
<dbReference type="RefSeq" id="WP_138453296.1">
    <property type="nucleotide sequence ID" value="NZ_JADLQD010000007.1"/>
</dbReference>
<sequence>MRADNTAHLRAAAAARHESARQRALAALDALQQSDAQPITIAGLAKAANVARSWLYTQPDLLARIKGAPGPQPRTQRPSQASEESWKRRLELAHQRIQELTDENRQLRTQLALAHGQRRADQIASTRTSSTTQTP</sequence>
<feature type="region of interest" description="Disordered" evidence="1">
    <location>
        <begin position="65"/>
        <end position="87"/>
    </location>
</feature>
<protein>
    <submittedName>
        <fullName evidence="2">Transposase</fullName>
    </submittedName>
</protein>
<comment type="caution">
    <text evidence="2">The sequence shown here is derived from an EMBL/GenBank/DDBJ whole genome shotgun (WGS) entry which is preliminary data.</text>
</comment>
<accession>A0A5R8N882</accession>
<feature type="compositionally biased region" description="Polar residues" evidence="1">
    <location>
        <begin position="73"/>
        <end position="83"/>
    </location>
</feature>
<gene>
    <name evidence="2" type="ORF">FEK34_29725</name>
</gene>
<reference evidence="2 3" key="1">
    <citation type="submission" date="2019-05" db="EMBL/GenBank/DDBJ databases">
        <title>Genomes sequences of two Nocardia cyriacigeorgica environmental isolates, type strains Nocardia asteroides ATCC 19247 and Nocardia cyriacigeorgica DSM 44484.</title>
        <authorList>
            <person name="Vautrin F."/>
            <person name="Bergeron E."/>
            <person name="Dubost A."/>
            <person name="Abrouk D."/>
            <person name="Rodriguez Nava V."/>
            <person name="Pujic P."/>
        </authorList>
    </citation>
    <scope>NUCLEOTIDE SEQUENCE [LARGE SCALE GENOMIC DNA]</scope>
    <source>
        <strain evidence="2 3">EML 446</strain>
    </source>
</reference>
<dbReference type="EMBL" id="VBUT01000024">
    <property type="protein sequence ID" value="TLF71914.1"/>
    <property type="molecule type" value="Genomic_DNA"/>
</dbReference>
<name>A0A5R8N882_9NOCA</name>
<dbReference type="AlphaFoldDB" id="A0A5R8N882"/>
<dbReference type="Pfam" id="PF19776">
    <property type="entry name" value="DUF6262"/>
    <property type="match status" value="1"/>
</dbReference>
<feature type="compositionally biased region" description="Polar residues" evidence="1">
    <location>
        <begin position="123"/>
        <end position="135"/>
    </location>
</feature>